<dbReference type="AntiFam" id="ANF00095">
    <property type="entry name" value="Shadow ORF (opposite ABC transporters)"/>
</dbReference>
<protein>
    <submittedName>
        <fullName evidence="1">Uncharacterized protein</fullName>
    </submittedName>
</protein>
<dbReference type="EMBL" id="VSSQ01117673">
    <property type="protein sequence ID" value="MPN52001.1"/>
    <property type="molecule type" value="Genomic_DNA"/>
</dbReference>
<dbReference type="AlphaFoldDB" id="A0A645IL36"/>
<sequence>MPVCDQDRIVGCDDTFEQVALPDEGRTVEIGWMTVDIPRCGYLHDLAMVHDGNPVGDGQCFVLIMGHIDGGDAEFFLDLTNSRTHLDAQFGIEVR</sequence>
<name>A0A645IL36_9ZZZZ</name>
<reference evidence="1" key="1">
    <citation type="submission" date="2019-08" db="EMBL/GenBank/DDBJ databases">
        <authorList>
            <person name="Kucharzyk K."/>
            <person name="Murdoch R.W."/>
            <person name="Higgins S."/>
            <person name="Loffler F."/>
        </authorList>
    </citation>
    <scope>NUCLEOTIDE SEQUENCE</scope>
</reference>
<proteinExistence type="predicted"/>
<gene>
    <name evidence="1" type="ORF">SDC9_199653</name>
</gene>
<accession>A0A645IL36</accession>
<evidence type="ECO:0000313" key="1">
    <source>
        <dbReference type="EMBL" id="MPN52001.1"/>
    </source>
</evidence>
<organism evidence="1">
    <name type="scientific">bioreactor metagenome</name>
    <dbReference type="NCBI Taxonomy" id="1076179"/>
    <lineage>
        <taxon>unclassified sequences</taxon>
        <taxon>metagenomes</taxon>
        <taxon>ecological metagenomes</taxon>
    </lineage>
</organism>
<comment type="caution">
    <text evidence="1">The sequence shown here is derived from an EMBL/GenBank/DDBJ whole genome shotgun (WGS) entry which is preliminary data.</text>
</comment>